<feature type="signal peptide" evidence="1">
    <location>
        <begin position="1"/>
        <end position="22"/>
    </location>
</feature>
<keyword evidence="4" id="KW-1185">Reference proteome</keyword>
<dbReference type="Proteomes" id="UP001345827">
    <property type="component" value="Unassembled WGS sequence"/>
</dbReference>
<dbReference type="Pfam" id="PF09362">
    <property type="entry name" value="DUF1996"/>
    <property type="match status" value="1"/>
</dbReference>
<reference evidence="3 4" key="1">
    <citation type="submission" date="2023-06" db="EMBL/GenBank/DDBJ databases">
        <title>Black Yeasts Isolated from many extreme environments.</title>
        <authorList>
            <person name="Coleine C."/>
            <person name="Stajich J.E."/>
            <person name="Selbmann L."/>
        </authorList>
    </citation>
    <scope>NUCLEOTIDE SEQUENCE [LARGE SCALE GENOMIC DNA]</scope>
    <source>
        <strain evidence="3 4">CCFEE 5887</strain>
    </source>
</reference>
<feature type="domain" description="WSC" evidence="2">
    <location>
        <begin position="615"/>
        <end position="708"/>
    </location>
</feature>
<evidence type="ECO:0000259" key="2">
    <source>
        <dbReference type="PROSITE" id="PS51212"/>
    </source>
</evidence>
<dbReference type="AlphaFoldDB" id="A0AAV9QIF4"/>
<evidence type="ECO:0000313" key="4">
    <source>
        <dbReference type="Proteomes" id="UP001345827"/>
    </source>
</evidence>
<protein>
    <recommendedName>
        <fullName evidence="2">WSC domain-containing protein</fullName>
    </recommendedName>
</protein>
<dbReference type="PANTHER" id="PTHR43662">
    <property type="match status" value="1"/>
</dbReference>
<feature type="domain" description="WSC" evidence="2">
    <location>
        <begin position="728"/>
        <end position="830"/>
    </location>
</feature>
<dbReference type="InterPro" id="IPR018535">
    <property type="entry name" value="DUF1996"/>
</dbReference>
<feature type="domain" description="WSC" evidence="2">
    <location>
        <begin position="375"/>
        <end position="471"/>
    </location>
</feature>
<feature type="chain" id="PRO_5043967678" description="WSC domain-containing protein" evidence="1">
    <location>
        <begin position="23"/>
        <end position="841"/>
    </location>
</feature>
<dbReference type="PROSITE" id="PS51212">
    <property type="entry name" value="WSC"/>
    <property type="match status" value="4"/>
</dbReference>
<evidence type="ECO:0000313" key="3">
    <source>
        <dbReference type="EMBL" id="KAK5544121.1"/>
    </source>
</evidence>
<gene>
    <name evidence="3" type="ORF">LTR25_001736</name>
</gene>
<feature type="domain" description="WSC" evidence="2">
    <location>
        <begin position="496"/>
        <end position="589"/>
    </location>
</feature>
<dbReference type="SMART" id="SM00321">
    <property type="entry name" value="WSC"/>
    <property type="match status" value="4"/>
</dbReference>
<comment type="caution">
    <text evidence="3">The sequence shown here is derived from an EMBL/GenBank/DDBJ whole genome shotgun (WGS) entry which is preliminary data.</text>
</comment>
<dbReference type="EMBL" id="JAXLQG010000002">
    <property type="protein sequence ID" value="KAK5544121.1"/>
    <property type="molecule type" value="Genomic_DNA"/>
</dbReference>
<sequence length="841" mass="89454">MRNFHSALLAILLSLTFGNVQAFWRMRCGTVQVGRVDPIISPGGVAGHAHTIAGPNNINTTSTFDDLQASFCTSCEVQSDKSAYWTPSMYYRFRNGSFIEVPHDGTVAYYLDRGVDIPNMQPFPPGFRMLTGDAAARAFDPNTLTWGNRTFGPTPISNRVSFACLDSSGPMPETPGLNVTSCDQGLRAQVHFQSCWDGVNLYKSDQSHVAYLSGMDNGVCPPGWPILLPHIFLEIIYFPNSVAINDGGMFVFSQGDTTGYGFHGDFLNGWDPQVQVDAIKQCMGANATNNGDIGDCPPLNASEDPYFDQNCPEQPPVINEKVHGLISVLPGCNPPTGGPQRATQNICPVQPAVNAVDNQDYKNRSVAAVGEKIGTWQYMGCALDNSTPRPLVGSNYQDNTNMTIESCTAFCKKNGYALAGMEDSTQCYCGNAQNQLLQDPLTCASKNYEVCSGNLFEYCGGPQLMQIWSDTSYSGPSLKGLPVANVSTLPLRDGSTARYQGCFVEGVGAHALPGAKYSNSTGMSLENCAAFCQTSGQYTLFGTEYAQECYCGNSITTSQVLQNNCSAICTGDNTEFCGGNSRISVWALANYVPPTTTGGSSSSSSTPSPSPHATGITYLNCVSETSPNRALNASYSSSGSMTIDQCAFAAQAMNLEYFGLEYASQCLGGSVLNSASTVLASNKCNMACAGNSTQTCGGSNAISLYNNTLYVKPTNPNPVNVPNQSGSQYGYVGCYSEPLGARVLGSNAQFGSSQTTTATLTVEVCAAYCFAKGYAWMGVEAGNQCFCNGAGVINGAVLSPGGDADCNMGCVGNYKENCGANAKINVYHLMSGSKRRARRTW</sequence>
<dbReference type="InterPro" id="IPR002889">
    <property type="entry name" value="WSC_carb-bd"/>
</dbReference>
<name>A0AAV9QIF4_9PEZI</name>
<accession>A0AAV9QIF4</accession>
<keyword evidence="1" id="KW-0732">Signal</keyword>
<organism evidence="3 4">
    <name type="scientific">Vermiconidia calcicola</name>
    <dbReference type="NCBI Taxonomy" id="1690605"/>
    <lineage>
        <taxon>Eukaryota</taxon>
        <taxon>Fungi</taxon>
        <taxon>Dikarya</taxon>
        <taxon>Ascomycota</taxon>
        <taxon>Pezizomycotina</taxon>
        <taxon>Dothideomycetes</taxon>
        <taxon>Dothideomycetidae</taxon>
        <taxon>Mycosphaerellales</taxon>
        <taxon>Extremaceae</taxon>
        <taxon>Vermiconidia</taxon>
    </lineage>
</organism>
<dbReference type="Pfam" id="PF01822">
    <property type="entry name" value="WSC"/>
    <property type="match status" value="4"/>
</dbReference>
<dbReference type="PANTHER" id="PTHR43662:SF3">
    <property type="entry name" value="DOMAIN PROTEIN, PUTATIVE (AFU_ORTHOLOGUE AFUA_6G11970)-RELATED"/>
    <property type="match status" value="1"/>
</dbReference>
<evidence type="ECO:0000256" key="1">
    <source>
        <dbReference type="SAM" id="SignalP"/>
    </source>
</evidence>
<proteinExistence type="predicted"/>